<dbReference type="EMBL" id="JAHUVW010000001">
    <property type="protein sequence ID" value="MBV7671640.1"/>
    <property type="molecule type" value="Genomic_DNA"/>
</dbReference>
<reference evidence="6 7" key="1">
    <citation type="submission" date="2021-07" db="EMBL/GenBank/DDBJ databases">
        <title>Sequencing Streptomyces halstedii LGO-A4 genome an citrus endophytic actinomycete.</title>
        <authorList>
            <person name="Samborskyy M."/>
            <person name="Scott N."/>
            <person name="Deglau R."/>
            <person name="Dickens S."/>
            <person name="Oliveira L.G."/>
        </authorList>
    </citation>
    <scope>NUCLEOTIDE SEQUENCE [LARGE SCALE GENOMIC DNA]</scope>
    <source>
        <strain evidence="6 7">LGO-A4</strain>
    </source>
</reference>
<dbReference type="Pfam" id="PF00432">
    <property type="entry name" value="Prenyltrans"/>
    <property type="match status" value="2"/>
</dbReference>
<keyword evidence="4" id="KW-0732">Signal</keyword>
<keyword evidence="3" id="KW-0812">Transmembrane</keyword>
<evidence type="ECO:0000256" key="3">
    <source>
        <dbReference type="SAM" id="Phobius"/>
    </source>
</evidence>
<evidence type="ECO:0000313" key="7">
    <source>
        <dbReference type="Proteomes" id="UP000735541"/>
    </source>
</evidence>
<dbReference type="CDD" id="cd00688">
    <property type="entry name" value="ISOPREN_C2_like"/>
    <property type="match status" value="1"/>
</dbReference>
<evidence type="ECO:0000256" key="4">
    <source>
        <dbReference type="SAM" id="SignalP"/>
    </source>
</evidence>
<feature type="compositionally biased region" description="Low complexity" evidence="2">
    <location>
        <begin position="530"/>
        <end position="539"/>
    </location>
</feature>
<feature type="compositionally biased region" description="Pro residues" evidence="2">
    <location>
        <begin position="508"/>
        <end position="529"/>
    </location>
</feature>
<evidence type="ECO:0000313" key="6">
    <source>
        <dbReference type="EMBL" id="MBV7671640.1"/>
    </source>
</evidence>
<protein>
    <submittedName>
        <fullName evidence="6">Peptidase</fullName>
    </submittedName>
</protein>
<keyword evidence="3" id="KW-1133">Transmembrane helix</keyword>
<feature type="signal peptide" evidence="4">
    <location>
        <begin position="1"/>
        <end position="36"/>
    </location>
</feature>
<feature type="compositionally biased region" description="Gly residues" evidence="2">
    <location>
        <begin position="870"/>
        <end position="881"/>
    </location>
</feature>
<keyword evidence="1" id="KW-0677">Repeat</keyword>
<organism evidence="6 7">
    <name type="scientific">Streptomyces halstedii</name>
    <dbReference type="NCBI Taxonomy" id="1944"/>
    <lineage>
        <taxon>Bacteria</taxon>
        <taxon>Bacillati</taxon>
        <taxon>Actinomycetota</taxon>
        <taxon>Actinomycetes</taxon>
        <taxon>Kitasatosporales</taxon>
        <taxon>Streptomycetaceae</taxon>
        <taxon>Streptomyces</taxon>
    </lineage>
</organism>
<proteinExistence type="predicted"/>
<dbReference type="InterPro" id="IPR051588">
    <property type="entry name" value="Cobalamin_Transport"/>
</dbReference>
<feature type="transmembrane region" description="Helical" evidence="3">
    <location>
        <begin position="900"/>
        <end position="919"/>
    </location>
</feature>
<name>A0ABS6TTM9_STRHA</name>
<feature type="compositionally biased region" description="Low complexity" evidence="2">
    <location>
        <begin position="848"/>
        <end position="869"/>
    </location>
</feature>
<dbReference type="InterPro" id="IPR008930">
    <property type="entry name" value="Terpenoid_cyclase/PrenylTrfase"/>
</dbReference>
<feature type="region of interest" description="Disordered" evidence="2">
    <location>
        <begin position="846"/>
        <end position="881"/>
    </location>
</feature>
<dbReference type="InterPro" id="IPR001330">
    <property type="entry name" value="Prenyltrans"/>
</dbReference>
<feature type="domain" description="Prenyltransferase alpha-alpha toroid" evidence="5">
    <location>
        <begin position="692"/>
        <end position="814"/>
    </location>
</feature>
<feature type="domain" description="Prenyltransferase alpha-alpha toroid" evidence="5">
    <location>
        <begin position="350"/>
        <end position="472"/>
    </location>
</feature>
<dbReference type="PROSITE" id="PS51257">
    <property type="entry name" value="PROKAR_LIPOPROTEIN"/>
    <property type="match status" value="1"/>
</dbReference>
<gene>
    <name evidence="6" type="ORF">STHAL_19515</name>
</gene>
<evidence type="ECO:0000256" key="2">
    <source>
        <dbReference type="SAM" id="MobiDB-lite"/>
    </source>
</evidence>
<accession>A0ABS6TTM9</accession>
<comment type="caution">
    <text evidence="6">The sequence shown here is derived from an EMBL/GenBank/DDBJ whole genome shotgun (WGS) entry which is preliminary data.</text>
</comment>
<dbReference type="PANTHER" id="PTHR10559:SF18">
    <property type="entry name" value="TRANSCOBALAMIN II"/>
    <property type="match status" value="1"/>
</dbReference>
<evidence type="ECO:0000259" key="5">
    <source>
        <dbReference type="Pfam" id="PF00432"/>
    </source>
</evidence>
<feature type="chain" id="PRO_5045324728" evidence="4">
    <location>
        <begin position="37"/>
        <end position="929"/>
    </location>
</feature>
<dbReference type="PANTHER" id="PTHR10559">
    <property type="entry name" value="TRANSCOBALAMIN-1/GASTRIC INTRINSIC FACTOR"/>
    <property type="match status" value="1"/>
</dbReference>
<feature type="region of interest" description="Disordered" evidence="2">
    <location>
        <begin position="501"/>
        <end position="541"/>
    </location>
</feature>
<dbReference type="SUPFAM" id="SSF48239">
    <property type="entry name" value="Terpenoid cyclases/Protein prenyltransferases"/>
    <property type="match status" value="3"/>
</dbReference>
<keyword evidence="7" id="KW-1185">Reference proteome</keyword>
<sequence length="929" mass="92815">MGTGRRRGARRRATGLPALLSAVGLVVAACTTFVTAAPAAADPLDACTATKGAVVAVDFGPFGGTVRRGCDTTPTTGYELLHEAGFTTTGTQHDGPAFICRIGYGPEVQQPTEDKEACVLTPQATAYWSYWIASPGQDTWRYSPYGAMARTLRDGDVDAWVYGGTDIGGTTGQPAFTPDDVRIGGGGTTPGPGTTPTAPAGRIDVPAAAAWVRSGLTDGERVVDEGADTPNLPLTTEAAYALAAADGASATLDKVTSFLADRTDAYAYPAGTDQAPDATAAARLALLADITEADPRDFGGHDLVGDLAAHVCASGPGSGGGPTPGCTAEGDFRNATYADGQALAVLALLRAGVKPPAAAVDRLTQVQCDDGGITSILIRPGEYCDGDPATTGLVTLALHRAGGHDAAVAKARTYLGTAQREDGSFPGWTGSTTGSVTATAYAAQALRALGDTERADAAVSWLAGEQLAGGGFGFEEGATDPALYPTSPAVLAGTGTDLTRLTTAAPEPTDPPTTGPPTTEPPVTDPPTTGPTAPAGEGPDLARGVAYLTAPAQLSGGHYYPAVPGTERADFGLTVDGAYALAATGLDDNALRGIVDFLDDGGKDGEGRTVRDWTGIDTPYVLGGQLGKAALLAQAVGRDPRNFGGGDLIAALGAAVCAAPTESPDRKCAAEGAYTYTESVFGQSLAVMAQSRAGETAAVRKPLAYLESLQLDSGAWPSLIPSTGDADVDSTAIAAMALDLAGGEEARTAVAEALDWIAGRQLPDGGFPGAAGNSVNSAALAVQGLSLDAPKYADRIAKARAFLASQQNTDGGFNVAKEGQRGSDVRASTQAVGGSTGISFGALDRDLTGTTPLPTPGPTSSTPVIVTPGGTDGGTGGIVDTGGGTGGGGALASTGVQAGLLAACGVALVAVGRAAVVLARRRTAAGGRP</sequence>
<evidence type="ECO:0000256" key="1">
    <source>
        <dbReference type="ARBA" id="ARBA00022737"/>
    </source>
</evidence>
<keyword evidence="3" id="KW-0472">Membrane</keyword>
<dbReference type="Gene3D" id="1.50.10.20">
    <property type="match status" value="2"/>
</dbReference>
<dbReference type="Proteomes" id="UP000735541">
    <property type="component" value="Unassembled WGS sequence"/>
</dbReference>
<dbReference type="RefSeq" id="WP_228870321.1">
    <property type="nucleotide sequence ID" value="NZ_JAHUVW010000001.1"/>
</dbReference>